<evidence type="ECO:0000313" key="2">
    <source>
        <dbReference type="Proteomes" id="UP000037510"/>
    </source>
</evidence>
<dbReference type="EMBL" id="JTDY01004553">
    <property type="protein sequence ID" value="KOB68019.1"/>
    <property type="molecule type" value="Genomic_DNA"/>
</dbReference>
<reference evidence="1 2" key="1">
    <citation type="journal article" date="2015" name="Genome Biol. Evol.">
        <title>The genome of winter moth (Operophtera brumata) provides a genomic perspective on sexual dimorphism and phenology.</title>
        <authorList>
            <person name="Derks M.F."/>
            <person name="Smit S."/>
            <person name="Salis L."/>
            <person name="Schijlen E."/>
            <person name="Bossers A."/>
            <person name="Mateman C."/>
            <person name="Pijl A.S."/>
            <person name="de Ridder D."/>
            <person name="Groenen M.A."/>
            <person name="Visser M.E."/>
            <person name="Megens H.J."/>
        </authorList>
    </citation>
    <scope>NUCLEOTIDE SEQUENCE [LARGE SCALE GENOMIC DNA]</scope>
    <source>
        <strain evidence="1">WM2013NL</strain>
        <tissue evidence="1">Head and thorax</tissue>
    </source>
</reference>
<dbReference type="AlphaFoldDB" id="A0A0L7KY96"/>
<accession>A0A0L7KY96</accession>
<evidence type="ECO:0000313" key="1">
    <source>
        <dbReference type="EMBL" id="KOB68019.1"/>
    </source>
</evidence>
<organism evidence="1 2">
    <name type="scientific">Operophtera brumata</name>
    <name type="common">Winter moth</name>
    <name type="synonym">Phalaena brumata</name>
    <dbReference type="NCBI Taxonomy" id="104452"/>
    <lineage>
        <taxon>Eukaryota</taxon>
        <taxon>Metazoa</taxon>
        <taxon>Ecdysozoa</taxon>
        <taxon>Arthropoda</taxon>
        <taxon>Hexapoda</taxon>
        <taxon>Insecta</taxon>
        <taxon>Pterygota</taxon>
        <taxon>Neoptera</taxon>
        <taxon>Endopterygota</taxon>
        <taxon>Lepidoptera</taxon>
        <taxon>Glossata</taxon>
        <taxon>Ditrysia</taxon>
        <taxon>Geometroidea</taxon>
        <taxon>Geometridae</taxon>
        <taxon>Larentiinae</taxon>
        <taxon>Operophtera</taxon>
    </lineage>
</organism>
<name>A0A0L7KY96_OPEBR</name>
<proteinExistence type="predicted"/>
<sequence length="198" mass="22232">MNFEVCECEQAICASLNNGYRFTRELSDGVRSLGYKVVYGESDMTAINQVVDDMEKSDIMKSKVPLNKAIPVMPAEDVKCLMSVDSYYCGGCSPEDKEAAGRVMSSLMVHDPVAWKMFLTRYADQEKIQRSALLSVSLKKATGDQDVLETLEEEIVQEKGVWEDILGRELALEVIDSSHQYTEPGFNVRVKRTILDVE</sequence>
<gene>
    <name evidence="1" type="ORF">OBRU01_19236</name>
</gene>
<keyword evidence="2" id="KW-1185">Reference proteome</keyword>
<comment type="caution">
    <text evidence="1">The sequence shown here is derived from an EMBL/GenBank/DDBJ whole genome shotgun (WGS) entry which is preliminary data.</text>
</comment>
<dbReference type="Proteomes" id="UP000037510">
    <property type="component" value="Unassembled WGS sequence"/>
</dbReference>
<protein>
    <submittedName>
        <fullName evidence="1">Chemosensory protein</fullName>
    </submittedName>
</protein>